<gene>
    <name evidence="2" type="ORF">AWH56_008320</name>
    <name evidence="1" type="ORF">AWH56_03520</name>
</gene>
<dbReference type="GO" id="GO:0043937">
    <property type="term" value="P:regulation of sporulation"/>
    <property type="evidence" value="ECO:0007669"/>
    <property type="project" value="InterPro"/>
</dbReference>
<dbReference type="InterPro" id="IPR037208">
    <property type="entry name" value="Spo0E-like_sf"/>
</dbReference>
<reference evidence="2 3" key="3">
    <citation type="journal article" date="2019" name="Int. J. Syst. Evol. Microbiol.">
        <title>Anaerobacillus isosaccharinicus sp. nov., an alkaliphilic bacterium which degrades isosaccharinic acid.</title>
        <authorList>
            <person name="Bassil N.M."/>
            <person name="Lloyd J.R."/>
        </authorList>
    </citation>
    <scope>NUCLEOTIDE SEQUENCE [LARGE SCALE GENOMIC DNA]</scope>
    <source>
        <strain evidence="2 3">NB2006</strain>
    </source>
</reference>
<dbReference type="KEGG" id="aia:AWH56_008320"/>
<dbReference type="EMBL" id="LQXD01000011">
    <property type="protein sequence ID" value="OIJ22956.1"/>
    <property type="molecule type" value="Genomic_DNA"/>
</dbReference>
<evidence type="ECO:0000313" key="1">
    <source>
        <dbReference type="EMBL" id="OIJ22956.1"/>
    </source>
</evidence>
<dbReference type="SUPFAM" id="SSF140500">
    <property type="entry name" value="BAS1536-like"/>
    <property type="match status" value="1"/>
</dbReference>
<reference evidence="1 3" key="1">
    <citation type="submission" date="2016-10" db="EMBL/GenBank/DDBJ databases">
        <title>Draft genome sequences of four alkaliphilic bacteria belonging to the Anaerobacillus genus.</title>
        <authorList>
            <person name="Bassil N.M."/>
            <person name="Lloyd J.R."/>
        </authorList>
    </citation>
    <scope>NUCLEOTIDE SEQUENCE [LARGE SCALE GENOMIC DNA]</scope>
    <source>
        <strain evidence="1 3">NB2006</strain>
    </source>
</reference>
<sequence>MKRDLKKEVMLKEIEVARKHMIKLAYENPLCSKVVVEASTNLDKLLNTFNHTYKKEPCRASA</sequence>
<organism evidence="1 3">
    <name type="scientific">Anaerobacillus isosaccharinicus</name>
    <dbReference type="NCBI Taxonomy" id="1532552"/>
    <lineage>
        <taxon>Bacteria</taxon>
        <taxon>Bacillati</taxon>
        <taxon>Bacillota</taxon>
        <taxon>Bacilli</taxon>
        <taxon>Bacillales</taxon>
        <taxon>Bacillaceae</taxon>
        <taxon>Anaerobacillus</taxon>
    </lineage>
</organism>
<dbReference type="Proteomes" id="UP000180175">
    <property type="component" value="Chromosome"/>
</dbReference>
<dbReference type="AlphaFoldDB" id="A0A1S2MED3"/>
<name>A0A1S2MED3_9BACI</name>
<evidence type="ECO:0000313" key="2">
    <source>
        <dbReference type="EMBL" id="QOY37574.1"/>
    </source>
</evidence>
<dbReference type="InterPro" id="IPR036638">
    <property type="entry name" value="HLH_DNA-bd_sf"/>
</dbReference>
<dbReference type="GO" id="GO:0046983">
    <property type="term" value="F:protein dimerization activity"/>
    <property type="evidence" value="ECO:0007669"/>
    <property type="project" value="InterPro"/>
</dbReference>
<dbReference type="RefSeq" id="WP_071315820.1">
    <property type="nucleotide sequence ID" value="NZ_CP063356.2"/>
</dbReference>
<keyword evidence="3" id="KW-1185">Reference proteome</keyword>
<reference evidence="2 3" key="2">
    <citation type="journal article" date="2017" name="Genome Announc.">
        <title>Draft Genome Sequences of Four Alkaliphilic Bacteria Belonging to the Anaerobacillus Genus.</title>
        <authorList>
            <person name="Bassil N.M."/>
            <person name="Lloyd J.R."/>
        </authorList>
    </citation>
    <scope>NUCLEOTIDE SEQUENCE [LARGE SCALE GENOMIC DNA]</scope>
    <source>
        <strain evidence="2 3">NB2006</strain>
    </source>
</reference>
<dbReference type="OrthoDB" id="2649371at2"/>
<evidence type="ECO:0000313" key="3">
    <source>
        <dbReference type="Proteomes" id="UP000180175"/>
    </source>
</evidence>
<dbReference type="Gene3D" id="4.10.280.10">
    <property type="entry name" value="Helix-loop-helix DNA-binding domain"/>
    <property type="match status" value="1"/>
</dbReference>
<protein>
    <submittedName>
        <fullName evidence="2">Aspartyl-phosphate phosphatase Spo0E family protein</fullName>
    </submittedName>
</protein>
<dbReference type="EMBL" id="CP063356">
    <property type="protein sequence ID" value="QOY37574.1"/>
    <property type="molecule type" value="Genomic_DNA"/>
</dbReference>
<dbReference type="InterPro" id="IPR018540">
    <property type="entry name" value="Spo0E-like"/>
</dbReference>
<reference evidence="2" key="4">
    <citation type="submission" date="2020-10" db="EMBL/GenBank/DDBJ databases">
        <authorList>
            <person name="Bassil N.M."/>
            <person name="Lloyd J.R."/>
        </authorList>
    </citation>
    <scope>NUCLEOTIDE SEQUENCE</scope>
    <source>
        <strain evidence="2">NB2006</strain>
    </source>
</reference>
<proteinExistence type="predicted"/>
<dbReference type="Pfam" id="PF09388">
    <property type="entry name" value="SpoOE-like"/>
    <property type="match status" value="1"/>
</dbReference>
<accession>A0A1S2MED3</accession>